<dbReference type="GO" id="GO:0008017">
    <property type="term" value="F:microtubule binding"/>
    <property type="evidence" value="ECO:0000318"/>
    <property type="project" value="GO_Central"/>
</dbReference>
<keyword evidence="3" id="KW-0963">Cytoplasm</keyword>
<dbReference type="VEuPathDB" id="VectorBase:ISCI022261"/>
<evidence type="ECO:0000313" key="11">
    <source>
        <dbReference type="Proteomes" id="UP000001555"/>
    </source>
</evidence>
<evidence type="ECO:0000313" key="10">
    <source>
        <dbReference type="EnsemblMetazoa" id="ISCW022261-PA"/>
    </source>
</evidence>
<dbReference type="GO" id="GO:0097431">
    <property type="term" value="C:mitotic spindle pole"/>
    <property type="evidence" value="ECO:0000318"/>
    <property type="project" value="GO_Central"/>
</dbReference>
<evidence type="ECO:0000256" key="3">
    <source>
        <dbReference type="ARBA" id="ARBA00022490"/>
    </source>
</evidence>
<keyword evidence="6" id="KW-0206">Cytoskeleton</keyword>
<dbReference type="GO" id="GO:0005739">
    <property type="term" value="C:mitochondrion"/>
    <property type="evidence" value="ECO:0000318"/>
    <property type="project" value="GO_Central"/>
</dbReference>
<reference evidence="9 11" key="1">
    <citation type="submission" date="2008-03" db="EMBL/GenBank/DDBJ databases">
        <title>Annotation of Ixodes scapularis.</title>
        <authorList>
            <consortium name="Ixodes scapularis Genome Project Consortium"/>
            <person name="Caler E."/>
            <person name="Hannick L.I."/>
            <person name="Bidwell S."/>
            <person name="Joardar V."/>
            <person name="Thiagarajan M."/>
            <person name="Amedeo P."/>
            <person name="Galinsky K.J."/>
            <person name="Schobel S."/>
            <person name="Inman J."/>
            <person name="Hostetler J."/>
            <person name="Miller J."/>
            <person name="Hammond M."/>
            <person name="Megy K."/>
            <person name="Lawson D."/>
            <person name="Kodira C."/>
            <person name="Sutton G."/>
            <person name="Meyer J."/>
            <person name="Hill C.A."/>
            <person name="Birren B."/>
            <person name="Nene V."/>
            <person name="Collins F."/>
            <person name="Alarcon-Chaidez F."/>
            <person name="Wikel S."/>
            <person name="Strausberg R."/>
        </authorList>
    </citation>
    <scope>NUCLEOTIDE SEQUENCE [LARGE SCALE GENOMIC DNA]</scope>
    <source>
        <strain evidence="11">Wikel</strain>
        <strain evidence="9">Wikel colony</strain>
    </source>
</reference>
<dbReference type="VEuPathDB" id="VectorBase:ISCP_017112"/>
<evidence type="ECO:0007829" key="12">
    <source>
        <dbReference type="PeptideAtlas" id="B7QEG8"/>
    </source>
</evidence>
<gene>
    <name evidence="9" type="ORF">IscW_ISCW022261</name>
</gene>
<dbReference type="InParanoid" id="B7QEG8"/>
<dbReference type="PANTHER" id="PTHR16056">
    <property type="entry name" value="REGULATOR OF MICROTUBULE DYNAMICS PROTEIN"/>
    <property type="match status" value="1"/>
</dbReference>
<keyword evidence="5" id="KW-0802">TPR repeat</keyword>
<name>B7QEG8_IXOSC</name>
<dbReference type="Proteomes" id="UP000001555">
    <property type="component" value="Unassembled WGS sequence"/>
</dbReference>
<dbReference type="InterPro" id="IPR049039">
    <property type="entry name" value="RMD1-3_a_helical_rpt"/>
</dbReference>
<evidence type="ECO:0000256" key="2">
    <source>
        <dbReference type="ARBA" id="ARBA00011375"/>
    </source>
</evidence>
<evidence type="ECO:0000256" key="7">
    <source>
        <dbReference type="ARBA" id="ARBA00039966"/>
    </source>
</evidence>
<dbReference type="GO" id="GO:0005876">
    <property type="term" value="C:spindle microtubule"/>
    <property type="evidence" value="ECO:0000318"/>
    <property type="project" value="GO_Central"/>
</dbReference>
<comment type="subcellular location">
    <subcellularLocation>
        <location evidence="1">Cytoplasm</location>
        <location evidence="1">Cytoskeleton</location>
    </subcellularLocation>
</comment>
<proteinExistence type="evidence at protein level"/>
<dbReference type="Gene3D" id="1.25.40.10">
    <property type="entry name" value="Tetratricopeptide repeat domain"/>
    <property type="match status" value="1"/>
</dbReference>
<comment type="subunit">
    <text evidence="2">Interacts with microtubules.</text>
</comment>
<evidence type="ECO:0000313" key="9">
    <source>
        <dbReference type="EMBL" id="EEC17224.1"/>
    </source>
</evidence>
<evidence type="ECO:0000256" key="5">
    <source>
        <dbReference type="ARBA" id="ARBA00022803"/>
    </source>
</evidence>
<dbReference type="PaxDb" id="6945-B7QEG8"/>
<dbReference type="STRING" id="6945.B7QEG8"/>
<dbReference type="OrthoDB" id="69711at2759"/>
<evidence type="ECO:0000256" key="8">
    <source>
        <dbReference type="ARBA" id="ARBA00041958"/>
    </source>
</evidence>
<dbReference type="AlphaFoldDB" id="B7QEG8"/>
<dbReference type="Pfam" id="PF21033">
    <property type="entry name" value="RMD1-3"/>
    <property type="match status" value="1"/>
</dbReference>
<reference evidence="10" key="2">
    <citation type="submission" date="2020-05" db="UniProtKB">
        <authorList>
            <consortium name="EnsemblMetazoa"/>
        </authorList>
    </citation>
    <scope>IDENTIFICATION</scope>
    <source>
        <strain evidence="10">wikel</strain>
    </source>
</reference>
<dbReference type="PANTHER" id="PTHR16056:SF16">
    <property type="entry name" value="REGULATOR OF MICROTUBULE DYNAMICS PROTEIN 1"/>
    <property type="match status" value="1"/>
</dbReference>
<sequence length="268" mass="30462">MKASRLLPLIKSRPVAVPTITPPIFLLCGFTLFKMSEVEQLKQEVDSLHTSGGHEKAYQLLLPYRDSTDAELLWRLARATFKRCEFAPKPQKQAGLAEGIAYLDRAVEVGGDKLGDVHKWYGILIGSKVDHPSTKDRIKDGFLIKQHVQRAIELMPNDPINFHVLGNWCFEVAATPWYVRKAGQLIFSEIPTATYEEALKHFLKAEEVRPNYYSRNFLMIAKTLIELKRNDDAVSYLHRARDFTPKASPDDEEVSKEAKKLLEKLGAL</sequence>
<dbReference type="EMBL" id="DS921134">
    <property type="protein sequence ID" value="EEC17224.1"/>
    <property type="molecule type" value="Genomic_DNA"/>
</dbReference>
<dbReference type="EMBL" id="ABJB010615544">
    <property type="status" value="NOT_ANNOTATED_CDS"/>
    <property type="molecule type" value="Genomic_DNA"/>
</dbReference>
<keyword evidence="4" id="KW-0677">Repeat</keyword>
<evidence type="ECO:0000256" key="6">
    <source>
        <dbReference type="ARBA" id="ARBA00023212"/>
    </source>
</evidence>
<dbReference type="SUPFAM" id="SSF48452">
    <property type="entry name" value="TPR-like"/>
    <property type="match status" value="1"/>
</dbReference>
<dbReference type="HOGENOM" id="CLU_046369_1_1_1"/>
<protein>
    <recommendedName>
        <fullName evidence="7">Regulator of microtubule dynamics protein 1</fullName>
    </recommendedName>
    <alternativeName>
        <fullName evidence="8">Protein FAM82B</fullName>
    </alternativeName>
</protein>
<dbReference type="VEuPathDB" id="VectorBase:ISCW022261"/>
<keyword evidence="11" id="KW-1185">Reference proteome</keyword>
<accession>B7QEG8</accession>
<dbReference type="InterPro" id="IPR011990">
    <property type="entry name" value="TPR-like_helical_dom_sf"/>
</dbReference>
<dbReference type="GO" id="GO:0005737">
    <property type="term" value="C:cytoplasm"/>
    <property type="evidence" value="ECO:0000318"/>
    <property type="project" value="GO_Central"/>
</dbReference>
<organism>
    <name type="scientific">Ixodes scapularis</name>
    <name type="common">Black-legged tick</name>
    <name type="synonym">Deer tick</name>
    <dbReference type="NCBI Taxonomy" id="6945"/>
    <lineage>
        <taxon>Eukaryota</taxon>
        <taxon>Metazoa</taxon>
        <taxon>Ecdysozoa</taxon>
        <taxon>Arthropoda</taxon>
        <taxon>Chelicerata</taxon>
        <taxon>Arachnida</taxon>
        <taxon>Acari</taxon>
        <taxon>Parasitiformes</taxon>
        <taxon>Ixodida</taxon>
        <taxon>Ixodoidea</taxon>
        <taxon>Ixodidae</taxon>
        <taxon>Ixodinae</taxon>
        <taxon>Ixodes</taxon>
    </lineage>
</organism>
<evidence type="ECO:0000256" key="1">
    <source>
        <dbReference type="ARBA" id="ARBA00004245"/>
    </source>
</evidence>
<dbReference type="EnsemblMetazoa" id="ISCW022261-RA">
    <property type="protein sequence ID" value="ISCW022261-PA"/>
    <property type="gene ID" value="ISCW022261"/>
</dbReference>
<evidence type="ECO:0000256" key="4">
    <source>
        <dbReference type="ARBA" id="ARBA00022737"/>
    </source>
</evidence>
<keyword evidence="12" id="KW-1267">Proteomics identification</keyword>